<comment type="caution">
    <text evidence="1">The sequence shown here is derived from an EMBL/GenBank/DDBJ whole genome shotgun (WGS) entry which is preliminary data.</text>
</comment>
<proteinExistence type="predicted"/>
<protein>
    <submittedName>
        <fullName evidence="1">Uncharacterized protein</fullName>
    </submittedName>
</protein>
<sequence>MSDNGFSFTKDEDDAYLLLKPDKIQLIDSNTKTETNNLLNNQITTGVSYLNSEDDALLLLKADQTQLIDAYTKTETNNLLKNKADKSTTYIKTKTELLISQIDTGNVDLSNYYTKTKTDKLLDEKTDTIELSNYVTLSTAQTITANKTFNNSCRFVSSIDGISTVTRSSFIKSGANDTVVLLGEGGTKPISEFVSAPTDLSNYYTKTQTYSRTEIDNKYVKLEISVQQTITRRLKYVNPFGGTYDEAQDSDTNIYLTISEVDAKLSSKMDSSTLDNLVNTKQDQIVNGSKIFTSNVSATGFVKTGKDDTSVLLAGGGDILLSSFDGIEQLSISAVSGMNGAVVQYKLIRIGNLYIFSLLAYGGNYNAGTFNPDYSVQDDTAVITYIPFSNHTIDKGDEALPDAPGLLDFPELYAYIRERYYEPIPPAQQIQIVQQTLQKQVKDSDDIFFNANEAFVPPVSNSPTKLDLNSQLERSSFITSSGSDPQLIIYGDRVTLTVSYETTGLFPN</sequence>
<accession>A0A5J4WUW8</accession>
<evidence type="ECO:0000313" key="1">
    <source>
        <dbReference type="EMBL" id="KAA6398847.1"/>
    </source>
</evidence>
<reference evidence="1 2" key="1">
    <citation type="submission" date="2019-03" db="EMBL/GenBank/DDBJ databases">
        <title>Single cell metagenomics reveals metabolic interactions within the superorganism composed of flagellate Streblomastix strix and complex community of Bacteroidetes bacteria on its surface.</title>
        <authorList>
            <person name="Treitli S.C."/>
            <person name="Kolisko M."/>
            <person name="Husnik F."/>
            <person name="Keeling P."/>
            <person name="Hampl V."/>
        </authorList>
    </citation>
    <scope>NUCLEOTIDE SEQUENCE [LARGE SCALE GENOMIC DNA]</scope>
    <source>
        <strain evidence="1">ST1C</strain>
    </source>
</reference>
<name>A0A5J4WUW8_9EUKA</name>
<dbReference type="EMBL" id="SNRW01000870">
    <property type="protein sequence ID" value="KAA6398847.1"/>
    <property type="molecule type" value="Genomic_DNA"/>
</dbReference>
<organism evidence="1 2">
    <name type="scientific">Streblomastix strix</name>
    <dbReference type="NCBI Taxonomy" id="222440"/>
    <lineage>
        <taxon>Eukaryota</taxon>
        <taxon>Metamonada</taxon>
        <taxon>Preaxostyla</taxon>
        <taxon>Oxymonadida</taxon>
        <taxon>Streblomastigidae</taxon>
        <taxon>Streblomastix</taxon>
    </lineage>
</organism>
<dbReference type="Proteomes" id="UP000324800">
    <property type="component" value="Unassembled WGS sequence"/>
</dbReference>
<dbReference type="AlphaFoldDB" id="A0A5J4WUW8"/>
<gene>
    <name evidence="1" type="ORF">EZS28_005625</name>
</gene>
<evidence type="ECO:0000313" key="2">
    <source>
        <dbReference type="Proteomes" id="UP000324800"/>
    </source>
</evidence>